<dbReference type="AlphaFoldDB" id="A0A0S8FSX3"/>
<accession>A0A0S8FSX3</accession>
<dbReference type="STRING" id="1703779.AMJ83_05100"/>
<name>A0A0S8FSX3_UNCW3</name>
<dbReference type="SUPFAM" id="SSF63829">
    <property type="entry name" value="Calcium-dependent phosphotriesterase"/>
    <property type="match status" value="1"/>
</dbReference>
<comment type="caution">
    <text evidence="1">The sequence shown here is derived from an EMBL/GenBank/DDBJ whole genome shotgun (WGS) entry which is preliminary data.</text>
</comment>
<dbReference type="Gene3D" id="2.60.40.4070">
    <property type="match status" value="1"/>
</dbReference>
<protein>
    <recommendedName>
        <fullName evidence="3">FlgD Ig-like domain-containing protein</fullName>
    </recommendedName>
</protein>
<evidence type="ECO:0000313" key="1">
    <source>
        <dbReference type="EMBL" id="KPK63830.1"/>
    </source>
</evidence>
<dbReference type="NCBIfam" id="TIGR04183">
    <property type="entry name" value="Por_Secre_tail"/>
    <property type="match status" value="1"/>
</dbReference>
<gene>
    <name evidence="1" type="ORF">AMJ83_05100</name>
</gene>
<evidence type="ECO:0008006" key="3">
    <source>
        <dbReference type="Google" id="ProtNLM"/>
    </source>
</evidence>
<dbReference type="Proteomes" id="UP000051373">
    <property type="component" value="Unassembled WGS sequence"/>
</dbReference>
<sequence length="365" mass="40381">MRRLSVLLFVICWAWGAWHFSEEIALSRISRVTDLAISNNGEIWVLSPSAISRIDAKSGNTLLSREASNVRALAVFGDDVYYVDNRNRLLTYTRGNEENVVVTGLDFDNPTQMSALSNNGNPGIAVLEPNRLVFTTPFETIGSISINADGFALIPMADYSDRRTPLFTRTGSRIYAWTGGIFTDAESYSSKLIYSASDNVLDLCADSKGSLYILFTDSIMVLSNEGNHKGKIGVGSVSSGSRIFANPADNNLLVFNRITKSIQVVSESGRKAEELIVLDKNRPNPVDNFTEIAFTLSEPLYLTITIYNLIGEPVKQIAKDRYLEGTHRVIWNADDAQGNLVPNGVYFYRLESSKGVAIRQLIVLR</sequence>
<proteinExistence type="predicted"/>
<dbReference type="InterPro" id="IPR026444">
    <property type="entry name" value="Secre_tail"/>
</dbReference>
<organism evidence="1 2">
    <name type="scientific">candidate division WOR_3 bacterium SM23_42</name>
    <dbReference type="NCBI Taxonomy" id="1703779"/>
    <lineage>
        <taxon>Bacteria</taxon>
        <taxon>Bacteria division WOR-3</taxon>
    </lineage>
</organism>
<evidence type="ECO:0000313" key="2">
    <source>
        <dbReference type="Proteomes" id="UP000051373"/>
    </source>
</evidence>
<reference evidence="1 2" key="1">
    <citation type="journal article" date="2015" name="Microbiome">
        <title>Genomic resolution of linkages in carbon, nitrogen, and sulfur cycling among widespread estuary sediment bacteria.</title>
        <authorList>
            <person name="Baker B.J."/>
            <person name="Lazar C.S."/>
            <person name="Teske A.P."/>
            <person name="Dick G.J."/>
        </authorList>
    </citation>
    <scope>NUCLEOTIDE SEQUENCE [LARGE SCALE GENOMIC DNA]</scope>
    <source>
        <strain evidence="1">SM23_42</strain>
    </source>
</reference>
<dbReference type="EMBL" id="LJUJ01000008">
    <property type="protein sequence ID" value="KPK63830.1"/>
    <property type="molecule type" value="Genomic_DNA"/>
</dbReference>